<protein>
    <submittedName>
        <fullName evidence="1">Uncharacterized protein</fullName>
    </submittedName>
</protein>
<sequence>MAKVITLKDLNEDTNETEMKTVLNFIKFSSLTSPLNGPLKPGDLIWWTDDEGAVEIHFNNTSEDMTGIIYKDDDNGKYTTSSNDAGIELNYKTDLVKLPYGIAALLLNEHPKKPENISFKTSIITNSLILTQKQHKQQLTNIYNALAGLTDNKTL</sequence>
<accession>A0A6C0C5B8</accession>
<name>A0A6C0C5B8_9ZZZZ</name>
<organism evidence="1">
    <name type="scientific">viral metagenome</name>
    <dbReference type="NCBI Taxonomy" id="1070528"/>
    <lineage>
        <taxon>unclassified sequences</taxon>
        <taxon>metagenomes</taxon>
        <taxon>organismal metagenomes</taxon>
    </lineage>
</organism>
<dbReference type="AlphaFoldDB" id="A0A6C0C5B8"/>
<dbReference type="EMBL" id="MN739322">
    <property type="protein sequence ID" value="QHS98723.1"/>
    <property type="molecule type" value="Genomic_DNA"/>
</dbReference>
<reference evidence="1" key="1">
    <citation type="journal article" date="2020" name="Nature">
        <title>Giant virus diversity and host interactions through global metagenomics.</title>
        <authorList>
            <person name="Schulz F."/>
            <person name="Roux S."/>
            <person name="Paez-Espino D."/>
            <person name="Jungbluth S."/>
            <person name="Walsh D.A."/>
            <person name="Denef V.J."/>
            <person name="McMahon K.D."/>
            <person name="Konstantinidis K.T."/>
            <person name="Eloe-Fadrosh E.A."/>
            <person name="Kyrpides N.C."/>
            <person name="Woyke T."/>
        </authorList>
    </citation>
    <scope>NUCLEOTIDE SEQUENCE</scope>
    <source>
        <strain evidence="1">GVMAG-M-3300020185-18</strain>
    </source>
</reference>
<evidence type="ECO:0000313" key="1">
    <source>
        <dbReference type="EMBL" id="QHS98723.1"/>
    </source>
</evidence>
<proteinExistence type="predicted"/>